<proteinExistence type="predicted"/>
<dbReference type="InterPro" id="IPR011989">
    <property type="entry name" value="ARM-like"/>
</dbReference>
<dbReference type="OrthoDB" id="2414723at2759"/>
<dbReference type="FunFam" id="3.30.710.10:FF:000046">
    <property type="entry name" value="BTB/POZ domain-containing protein KCTD7 isoform X1"/>
    <property type="match status" value="1"/>
</dbReference>
<name>A0A2B4RRI0_STYPI</name>
<evidence type="ECO:0000313" key="2">
    <source>
        <dbReference type="EMBL" id="PFX18938.1"/>
    </source>
</evidence>
<keyword evidence="3" id="KW-1185">Reference proteome</keyword>
<dbReference type="Proteomes" id="UP000225706">
    <property type="component" value="Unassembled WGS sequence"/>
</dbReference>
<dbReference type="InterPro" id="IPR000210">
    <property type="entry name" value="BTB/POZ_dom"/>
</dbReference>
<evidence type="ECO:0000259" key="1">
    <source>
        <dbReference type="SMART" id="SM00225"/>
    </source>
</evidence>
<evidence type="ECO:0000313" key="3">
    <source>
        <dbReference type="Proteomes" id="UP000225706"/>
    </source>
</evidence>
<dbReference type="SUPFAM" id="SSF54695">
    <property type="entry name" value="POZ domain"/>
    <property type="match status" value="1"/>
</dbReference>
<dbReference type="SMART" id="SM00225">
    <property type="entry name" value="BTB"/>
    <property type="match status" value="1"/>
</dbReference>
<dbReference type="InterPro" id="IPR003131">
    <property type="entry name" value="T1-type_BTB"/>
</dbReference>
<sequence>MVGHSEAALPRVITLNVGGYHFVTTLSTLTKDKDSMLATMFSGRHELDTDGDGRYFIDRDGTHFKDILNYLRDSKQLPSADRALEVYKEAQFYQIEGLIDTLERFSNVFAHKLEEAKKSKLGCDFEKWQQQILICAQNKSLENLTSSSKVSLLSQEDHKKIMECGDCVGPHAHSLIVSNPAKRAGSAQIRDTLENVQRRVKETEPVVCPLKDAEMKTFVAMTMFDLMNKGYAVSLCEETIQCKNTNVYYGIGAGDGTSGFTSYPRRRSNCLKLCVCTLRNLSNRLESEIDRDRFDDADVDVDPAAVKEQQSQGCFAECVGRKKKKVRKDKRPCSGSRTGAALASPDNSIALCAFT</sequence>
<dbReference type="PANTHER" id="PTHR14499:SF136">
    <property type="entry name" value="GH08630P"/>
    <property type="match status" value="1"/>
</dbReference>
<dbReference type="PANTHER" id="PTHR14499">
    <property type="entry name" value="POTASSIUM CHANNEL TETRAMERIZATION DOMAIN-CONTAINING"/>
    <property type="match status" value="1"/>
</dbReference>
<dbReference type="Pfam" id="PF02214">
    <property type="entry name" value="BTB_2"/>
    <property type="match status" value="1"/>
</dbReference>
<dbReference type="Gene3D" id="3.30.710.10">
    <property type="entry name" value="Potassium Channel Kv1.1, Chain A"/>
    <property type="match status" value="1"/>
</dbReference>
<gene>
    <name evidence="2" type="primary">KCTD7</name>
    <name evidence="2" type="ORF">AWC38_SpisGene16670</name>
</gene>
<dbReference type="EMBL" id="LSMT01000384">
    <property type="protein sequence ID" value="PFX18938.1"/>
    <property type="molecule type" value="Genomic_DNA"/>
</dbReference>
<dbReference type="GO" id="GO:0051260">
    <property type="term" value="P:protein homooligomerization"/>
    <property type="evidence" value="ECO:0007669"/>
    <property type="project" value="InterPro"/>
</dbReference>
<feature type="domain" description="BTB" evidence="1">
    <location>
        <begin position="11"/>
        <end position="110"/>
    </location>
</feature>
<protein>
    <submittedName>
        <fullName evidence="2">BTB/POZ domain-containing protein KCTD7</fullName>
    </submittedName>
</protein>
<accession>A0A2B4RRI0</accession>
<dbReference type="AlphaFoldDB" id="A0A2B4RRI0"/>
<reference evidence="3" key="1">
    <citation type="journal article" date="2017" name="bioRxiv">
        <title>Comparative analysis of the genomes of Stylophora pistillata and Acropora digitifera provides evidence for extensive differences between species of corals.</title>
        <authorList>
            <person name="Voolstra C.R."/>
            <person name="Li Y."/>
            <person name="Liew Y.J."/>
            <person name="Baumgarten S."/>
            <person name="Zoccola D."/>
            <person name="Flot J.-F."/>
            <person name="Tambutte S."/>
            <person name="Allemand D."/>
            <person name="Aranda M."/>
        </authorList>
    </citation>
    <scope>NUCLEOTIDE SEQUENCE [LARGE SCALE GENOMIC DNA]</scope>
</reference>
<comment type="caution">
    <text evidence="2">The sequence shown here is derived from an EMBL/GenBank/DDBJ whole genome shotgun (WGS) entry which is preliminary data.</text>
</comment>
<dbReference type="InterPro" id="IPR011333">
    <property type="entry name" value="SKP1/BTB/POZ_sf"/>
</dbReference>
<organism evidence="2 3">
    <name type="scientific">Stylophora pistillata</name>
    <name type="common">Smooth cauliflower coral</name>
    <dbReference type="NCBI Taxonomy" id="50429"/>
    <lineage>
        <taxon>Eukaryota</taxon>
        <taxon>Metazoa</taxon>
        <taxon>Cnidaria</taxon>
        <taxon>Anthozoa</taxon>
        <taxon>Hexacorallia</taxon>
        <taxon>Scleractinia</taxon>
        <taxon>Astrocoeniina</taxon>
        <taxon>Pocilloporidae</taxon>
        <taxon>Stylophora</taxon>
    </lineage>
</organism>
<dbReference type="Gene3D" id="1.25.10.10">
    <property type="entry name" value="Leucine-rich Repeat Variant"/>
    <property type="match status" value="1"/>
</dbReference>